<dbReference type="CDD" id="cd14279">
    <property type="entry name" value="CUE"/>
    <property type="match status" value="1"/>
</dbReference>
<feature type="compositionally biased region" description="Acidic residues" evidence="2">
    <location>
        <begin position="453"/>
        <end position="470"/>
    </location>
</feature>
<keyword evidence="5" id="KW-1185">Reference proteome</keyword>
<dbReference type="InterPro" id="IPR032675">
    <property type="entry name" value="LRR_dom_sf"/>
</dbReference>
<organism evidence="4 5">
    <name type="scientific">Edaphochlamys debaryana</name>
    <dbReference type="NCBI Taxonomy" id="47281"/>
    <lineage>
        <taxon>Eukaryota</taxon>
        <taxon>Viridiplantae</taxon>
        <taxon>Chlorophyta</taxon>
        <taxon>core chlorophytes</taxon>
        <taxon>Chlorophyceae</taxon>
        <taxon>CS clade</taxon>
        <taxon>Chlamydomonadales</taxon>
        <taxon>Chlamydomonadales incertae sedis</taxon>
        <taxon>Edaphochlamys</taxon>
    </lineage>
</organism>
<dbReference type="Gene3D" id="3.80.10.10">
    <property type="entry name" value="Ribonuclease Inhibitor"/>
    <property type="match status" value="3"/>
</dbReference>
<dbReference type="Pfam" id="PF12937">
    <property type="entry name" value="F-box-like"/>
    <property type="match status" value="1"/>
</dbReference>
<dbReference type="Proteomes" id="UP000612055">
    <property type="component" value="Unassembled WGS sequence"/>
</dbReference>
<feature type="compositionally biased region" description="Low complexity" evidence="2">
    <location>
        <begin position="471"/>
        <end position="481"/>
    </location>
</feature>
<protein>
    <recommendedName>
        <fullName evidence="3">F-box domain-containing protein</fullName>
    </recommendedName>
</protein>
<feature type="compositionally biased region" description="Low complexity" evidence="2">
    <location>
        <begin position="389"/>
        <end position="404"/>
    </location>
</feature>
<feature type="region of interest" description="Disordered" evidence="2">
    <location>
        <begin position="1"/>
        <end position="21"/>
    </location>
</feature>
<feature type="domain" description="F-box" evidence="3">
    <location>
        <begin position="177"/>
        <end position="211"/>
    </location>
</feature>
<comment type="caution">
    <text evidence="4">The sequence shown here is derived from an EMBL/GenBank/DDBJ whole genome shotgun (WGS) entry which is preliminary data.</text>
</comment>
<accession>A0A835XMH0</accession>
<feature type="region of interest" description="Disordered" evidence="2">
    <location>
        <begin position="33"/>
        <end position="62"/>
    </location>
</feature>
<dbReference type="Pfam" id="PF13516">
    <property type="entry name" value="LRR_6"/>
    <property type="match status" value="1"/>
</dbReference>
<dbReference type="CDD" id="cd09917">
    <property type="entry name" value="F-box_SF"/>
    <property type="match status" value="1"/>
</dbReference>
<dbReference type="SUPFAM" id="SSF81383">
    <property type="entry name" value="F-box domain"/>
    <property type="match status" value="1"/>
</dbReference>
<feature type="compositionally biased region" description="Low complexity" evidence="2">
    <location>
        <begin position="156"/>
        <end position="165"/>
    </location>
</feature>
<feature type="region of interest" description="Disordered" evidence="2">
    <location>
        <begin position="943"/>
        <end position="981"/>
    </location>
</feature>
<feature type="region of interest" description="Disordered" evidence="2">
    <location>
        <begin position="534"/>
        <end position="577"/>
    </location>
</feature>
<feature type="compositionally biased region" description="Low complexity" evidence="2">
    <location>
        <begin position="500"/>
        <end position="519"/>
    </location>
</feature>
<feature type="region of interest" description="Disordered" evidence="2">
    <location>
        <begin position="332"/>
        <end position="519"/>
    </location>
</feature>
<evidence type="ECO:0000256" key="2">
    <source>
        <dbReference type="SAM" id="MobiDB-lite"/>
    </source>
</evidence>
<feature type="compositionally biased region" description="Gly residues" evidence="2">
    <location>
        <begin position="139"/>
        <end position="155"/>
    </location>
</feature>
<gene>
    <name evidence="4" type="ORF">HYH03_017483</name>
</gene>
<feature type="region of interest" description="Disordered" evidence="2">
    <location>
        <begin position="1054"/>
        <end position="1074"/>
    </location>
</feature>
<feature type="region of interest" description="Disordered" evidence="2">
    <location>
        <begin position="135"/>
        <end position="165"/>
    </location>
</feature>
<feature type="compositionally biased region" description="Pro residues" evidence="2">
    <location>
        <begin position="364"/>
        <end position="388"/>
    </location>
</feature>
<dbReference type="GO" id="GO:0031146">
    <property type="term" value="P:SCF-dependent proteasomal ubiquitin-dependent protein catabolic process"/>
    <property type="evidence" value="ECO:0007669"/>
    <property type="project" value="TreeGrafter"/>
</dbReference>
<dbReference type="InterPro" id="IPR001611">
    <property type="entry name" value="Leu-rich_rpt"/>
</dbReference>
<dbReference type="InterPro" id="IPR036047">
    <property type="entry name" value="F-box-like_dom_sf"/>
</dbReference>
<feature type="compositionally biased region" description="Acidic residues" evidence="2">
    <location>
        <begin position="418"/>
        <end position="428"/>
    </location>
</feature>
<evidence type="ECO:0000313" key="4">
    <source>
        <dbReference type="EMBL" id="KAG2483680.1"/>
    </source>
</evidence>
<name>A0A835XMH0_9CHLO</name>
<dbReference type="EMBL" id="JAEHOE010000169">
    <property type="protein sequence ID" value="KAG2483680.1"/>
    <property type="molecule type" value="Genomic_DNA"/>
</dbReference>
<dbReference type="PANTHER" id="PTHR13318">
    <property type="entry name" value="PARTNER OF PAIRED, ISOFORM B-RELATED"/>
    <property type="match status" value="1"/>
</dbReference>
<dbReference type="SUPFAM" id="SSF52047">
    <property type="entry name" value="RNI-like"/>
    <property type="match status" value="1"/>
</dbReference>
<evidence type="ECO:0000256" key="1">
    <source>
        <dbReference type="ARBA" id="ARBA00004430"/>
    </source>
</evidence>
<evidence type="ECO:0000313" key="5">
    <source>
        <dbReference type="Proteomes" id="UP000612055"/>
    </source>
</evidence>
<dbReference type="InterPro" id="IPR006553">
    <property type="entry name" value="Leu-rich_rpt_Cys-con_subtyp"/>
</dbReference>
<reference evidence="4" key="1">
    <citation type="journal article" date="2020" name="bioRxiv">
        <title>Comparative genomics of Chlamydomonas.</title>
        <authorList>
            <person name="Craig R.J."/>
            <person name="Hasan A.R."/>
            <person name="Ness R.W."/>
            <person name="Keightley P.D."/>
        </authorList>
    </citation>
    <scope>NUCLEOTIDE SEQUENCE</scope>
    <source>
        <strain evidence="4">CCAP 11/70</strain>
    </source>
</reference>
<feature type="compositionally biased region" description="Basic and acidic residues" evidence="2">
    <location>
        <begin position="1054"/>
        <end position="1067"/>
    </location>
</feature>
<dbReference type="InterPro" id="IPR001810">
    <property type="entry name" value="F-box_dom"/>
</dbReference>
<dbReference type="SMART" id="SM00367">
    <property type="entry name" value="LRR_CC"/>
    <property type="match status" value="2"/>
</dbReference>
<dbReference type="AlphaFoldDB" id="A0A835XMH0"/>
<proteinExistence type="predicted"/>
<comment type="subcellular location">
    <subcellularLocation>
        <location evidence="1">Cytoplasm</location>
        <location evidence="1">Cytoskeleton</location>
        <location evidence="1">Cilium axoneme</location>
    </subcellularLocation>
</comment>
<dbReference type="Gene3D" id="1.20.1280.50">
    <property type="match status" value="1"/>
</dbReference>
<dbReference type="OrthoDB" id="550575at2759"/>
<sequence>MPPKSTPRARPSRPRSVLTYDLRSAEAREAFEEELDLEDEARQAKLHGKRAGPPPNRPTRGSFSLAADLPLYMQTGHDAYEDMREYETPAKTNAMCQLIELFGATLDRELIEATYDGCNQRFEQAMERLFEMAASANEGGPGGPGGSQPGGGGQGPEAAADAAASAAAAFEEGPCRWDELPCDVQRHVFSFLGSRDLARTARTCKGFADPARQLRTNTRQLQIPPGLGMHGIMSMVAGHPNARSVSLRQWAASPLCDADFTGLVVALSAGSRSDRRLVPVEALSFKGCRWLSDGHVMAVADTMQHLKEVDLTDCVGITDAALIALAKYQRLAPQGGDTSDDDSDPEPPPQTPPGPTAAATAGRPPRPGHPGPAHGPGPHTPAPAPPSGPSTSLAHAGSAAAAVGEEADAEGGGGGGAVDDELQFELEEASPAPGGGGGGRPGRRGSRQRIAAVDDEEGEGEESEEEEEEGAVGVEGVLSSGSDEEEEGEVVGAGAGGSRLRGSGSLPSPSPSPSASGSLARAFGTSLGISPGAAGGGGGSLPKGSLGGGAAAMRHTSRASNADSMSQSSTPLYGTSPAGGGGGGLLGSSYGAARAGGAAGANPWLYGTSPGGGGGVAAPGTTPGGSGAKSWLYGTSPVMGASPFFRTGGAGSISHNGWLARAASAATHHHSGRGLMSVNLSGCSAVSSDGVRALMAAPLTKACLLQLDISRCPRITRAALALPATSNLCVLRASGCHNLHEVILQLPLTSPLTELHLADCKALTKLHVVAPALQQLHVGSCRHLTRLHLRCPNLRHLTASLCFRLVDLDPDRWEVGRLEHVNLFGCRHLAWPGLAVLLGRAGPALRHLDLNGCNALVVVDIPGALSGLRHLDASGCKALTALRCASPALTAAALRACPRLQELSLDSTVLTRLDVSNCPMLQVLRIPALAAEGAAAEQERLDRAAAAAGAGPGGGSAGPGASWPTASSSGGPGGGGGGVPVEAAWGGARSALAHAVAAQSGAVAAAGLGSGGGRSGGGAAAVVAGGRPGVAVRLAGCDRLQPDVVGLLRRLRDRARQAEREREEAAEGGKGAKA</sequence>
<feature type="compositionally biased region" description="Gly residues" evidence="2">
    <location>
        <begin position="970"/>
        <end position="979"/>
    </location>
</feature>
<dbReference type="PANTHER" id="PTHR13318:SF190">
    <property type="entry name" value="PARTNER OF PAIRED, ISOFORM B"/>
    <property type="match status" value="1"/>
</dbReference>
<feature type="compositionally biased region" description="Gly residues" evidence="2">
    <location>
        <begin position="534"/>
        <end position="550"/>
    </location>
</feature>
<feature type="compositionally biased region" description="Low complexity" evidence="2">
    <location>
        <begin position="959"/>
        <end position="969"/>
    </location>
</feature>
<evidence type="ECO:0000259" key="3">
    <source>
        <dbReference type="Pfam" id="PF12937"/>
    </source>
</evidence>
<feature type="compositionally biased region" description="Polar residues" evidence="2">
    <location>
        <begin position="558"/>
        <end position="573"/>
    </location>
</feature>
<dbReference type="GO" id="GO:0019005">
    <property type="term" value="C:SCF ubiquitin ligase complex"/>
    <property type="evidence" value="ECO:0007669"/>
    <property type="project" value="TreeGrafter"/>
</dbReference>
<feature type="compositionally biased region" description="Pro residues" evidence="2">
    <location>
        <begin position="346"/>
        <end position="355"/>
    </location>
</feature>
<dbReference type="GO" id="GO:0005930">
    <property type="term" value="C:axoneme"/>
    <property type="evidence" value="ECO:0007669"/>
    <property type="project" value="UniProtKB-SubCell"/>
</dbReference>